<dbReference type="Pfam" id="PF11716">
    <property type="entry name" value="MDMPI_N"/>
    <property type="match status" value="1"/>
</dbReference>
<feature type="domain" description="Mycothiol-dependent maleylpyruvate isomerase metal-binding" evidence="1">
    <location>
        <begin position="2"/>
        <end position="117"/>
    </location>
</feature>
<dbReference type="InterPro" id="IPR017520">
    <property type="entry name" value="CHP03086"/>
</dbReference>
<accession>A0A8J3TBG6</accession>
<protein>
    <submittedName>
        <fullName evidence="2">TIGR03086 family protein</fullName>
    </submittedName>
</protein>
<dbReference type="Gene3D" id="1.20.120.450">
    <property type="entry name" value="dinb family like domain"/>
    <property type="match status" value="1"/>
</dbReference>
<organism evidence="2 3">
    <name type="scientific">Planosporangium mesophilum</name>
    <dbReference type="NCBI Taxonomy" id="689768"/>
    <lineage>
        <taxon>Bacteria</taxon>
        <taxon>Bacillati</taxon>
        <taxon>Actinomycetota</taxon>
        <taxon>Actinomycetes</taxon>
        <taxon>Micromonosporales</taxon>
        <taxon>Micromonosporaceae</taxon>
        <taxon>Planosporangium</taxon>
    </lineage>
</organism>
<dbReference type="GO" id="GO:0046872">
    <property type="term" value="F:metal ion binding"/>
    <property type="evidence" value="ECO:0007669"/>
    <property type="project" value="InterPro"/>
</dbReference>
<dbReference type="EMBL" id="BOON01000018">
    <property type="protein sequence ID" value="GII22441.1"/>
    <property type="molecule type" value="Genomic_DNA"/>
</dbReference>
<comment type="caution">
    <text evidence="2">The sequence shown here is derived from an EMBL/GenBank/DDBJ whole genome shotgun (WGS) entry which is preliminary data.</text>
</comment>
<dbReference type="InterPro" id="IPR024344">
    <property type="entry name" value="MDMPI_metal-binding"/>
</dbReference>
<dbReference type="Proteomes" id="UP000599074">
    <property type="component" value="Unassembled WGS sequence"/>
</dbReference>
<dbReference type="AlphaFoldDB" id="A0A8J3TBG6"/>
<dbReference type="InterPro" id="IPR034660">
    <property type="entry name" value="DinB/YfiT-like"/>
</dbReference>
<dbReference type="InterPro" id="IPR017517">
    <property type="entry name" value="Maleyloyr_isom"/>
</dbReference>
<dbReference type="NCBIfam" id="TIGR03086">
    <property type="entry name" value="TIGR03086 family metal-binding protein"/>
    <property type="match status" value="1"/>
</dbReference>
<reference evidence="2" key="1">
    <citation type="submission" date="2021-01" db="EMBL/GenBank/DDBJ databases">
        <title>Whole genome shotgun sequence of Planosporangium mesophilum NBRC 109066.</title>
        <authorList>
            <person name="Komaki H."/>
            <person name="Tamura T."/>
        </authorList>
    </citation>
    <scope>NUCLEOTIDE SEQUENCE</scope>
    <source>
        <strain evidence="2">NBRC 109066</strain>
    </source>
</reference>
<proteinExistence type="predicted"/>
<gene>
    <name evidence="2" type="ORF">Pme01_20380</name>
</gene>
<sequence>MAATTATIRGIRPDQYDLPTPCTEWNVRALLNHLVAANHLFSAWAAGEQPDMGVFGVDHLAGGEPAKAYEAATRAALDAFATPGATDRAAPLPSGGTGPRVVDMYLMEQVLHGWDLAAATGQDRDRDPEVTRAAYDSWYGRVPPEVRELGTVFGPEQPCPPDAAVADRLAAYLGRQVGHLC</sequence>
<dbReference type="NCBIfam" id="TIGR03083">
    <property type="entry name" value="maleylpyruvate isomerase family mycothiol-dependent enzyme"/>
    <property type="match status" value="1"/>
</dbReference>
<evidence type="ECO:0000259" key="1">
    <source>
        <dbReference type="Pfam" id="PF11716"/>
    </source>
</evidence>
<evidence type="ECO:0000313" key="2">
    <source>
        <dbReference type="EMBL" id="GII22441.1"/>
    </source>
</evidence>
<dbReference type="SUPFAM" id="SSF109854">
    <property type="entry name" value="DinB/YfiT-like putative metalloenzymes"/>
    <property type="match status" value="1"/>
</dbReference>
<keyword evidence="3" id="KW-1185">Reference proteome</keyword>
<name>A0A8J3TBG6_9ACTN</name>
<evidence type="ECO:0000313" key="3">
    <source>
        <dbReference type="Proteomes" id="UP000599074"/>
    </source>
</evidence>